<name>A0A6J4R886_9BACT</name>
<evidence type="ECO:0008006" key="2">
    <source>
        <dbReference type="Google" id="ProtNLM"/>
    </source>
</evidence>
<dbReference type="EMBL" id="CADCVN010000039">
    <property type="protein sequence ID" value="CAA9466940.1"/>
    <property type="molecule type" value="Genomic_DNA"/>
</dbReference>
<dbReference type="AlphaFoldDB" id="A0A6J4R886"/>
<proteinExistence type="predicted"/>
<protein>
    <recommendedName>
        <fullName evidence="2">Peptidase S9 prolyl oligopeptidase catalytic domain-containing protein</fullName>
    </recommendedName>
</protein>
<gene>
    <name evidence="1" type="ORF">AVDCRST_MAG96-101</name>
</gene>
<evidence type="ECO:0000313" key="1">
    <source>
        <dbReference type="EMBL" id="CAA9466940.1"/>
    </source>
</evidence>
<dbReference type="InterPro" id="IPR029058">
    <property type="entry name" value="AB_hydrolase_fold"/>
</dbReference>
<organism evidence="1">
    <name type="scientific">uncultured Segetibacter sp</name>
    <dbReference type="NCBI Taxonomy" id="481133"/>
    <lineage>
        <taxon>Bacteria</taxon>
        <taxon>Pseudomonadati</taxon>
        <taxon>Bacteroidota</taxon>
        <taxon>Chitinophagia</taxon>
        <taxon>Chitinophagales</taxon>
        <taxon>Chitinophagaceae</taxon>
        <taxon>Segetibacter</taxon>
        <taxon>environmental samples</taxon>
    </lineage>
</organism>
<dbReference type="Gene3D" id="3.40.50.1820">
    <property type="entry name" value="alpha/beta hydrolase"/>
    <property type="match status" value="1"/>
</dbReference>
<dbReference type="PROSITE" id="PS51318">
    <property type="entry name" value="TAT"/>
    <property type="match status" value="1"/>
</dbReference>
<accession>A0A6J4R886</accession>
<dbReference type="PANTHER" id="PTHR22946">
    <property type="entry name" value="DIENELACTONE HYDROLASE DOMAIN-CONTAINING PROTEIN-RELATED"/>
    <property type="match status" value="1"/>
</dbReference>
<sequence length="435" mass="49385">MANKRREFLKFAGLSGMGAAGGMLNGFASERNNTKKLNSDFPNTDLIEKNMEFNEKDTSVIGLYGAWANSLNENKLPTFSFRRDEWKNVESWRKAARQRLTERLAIPGLGGIPKVTVNKQYSFDGLHIEDVSWQLPYGRPTEAILLKPLNAKGKLPGILAFHDHGGNKYFGCRKITRTSETQHPLMKEHQKEYYSNFAWANEIAKRGYVVLVPDAFTFASRRVMLQDVPDRMRNGLNDNNPENAENVKAYNDWAGEHEHVMAKSLFCAGTTWPAVFFAEDQKALDILCAREDVDADHVGCGGLSGGGIRTVFMAGLDSRIRCTVDVGFMSTWKDFLLNKSFTHTWMTYVPLLPNELDFPEILGLRAPLPTLVLNDSDDQLYTLPEMNRAEKILTEVFKKAGAEDHFKCSYYPGPHKFDAKMQEEAFNWFDRWLKA</sequence>
<dbReference type="InterPro" id="IPR050261">
    <property type="entry name" value="FrsA_esterase"/>
</dbReference>
<dbReference type="SUPFAM" id="SSF53474">
    <property type="entry name" value="alpha/beta-Hydrolases"/>
    <property type="match status" value="1"/>
</dbReference>
<reference evidence="1" key="1">
    <citation type="submission" date="2020-02" db="EMBL/GenBank/DDBJ databases">
        <authorList>
            <person name="Meier V. D."/>
        </authorList>
    </citation>
    <scope>NUCLEOTIDE SEQUENCE</scope>
    <source>
        <strain evidence="1">AVDCRST_MAG96</strain>
    </source>
</reference>
<dbReference type="InterPro" id="IPR006311">
    <property type="entry name" value="TAT_signal"/>
</dbReference>
<dbReference type="PANTHER" id="PTHR22946:SF8">
    <property type="entry name" value="ACETYL XYLAN ESTERASE DOMAIN-CONTAINING PROTEIN"/>
    <property type="match status" value="1"/>
</dbReference>